<sequence>MALFAVSVLLVTPRPQVRPWLTGVGIILIIHAGHQWHTFSPQMCFVSLLPPVLLSLLYKRINLGPKQTNATFY</sequence>
<name>A0A2M4B3B9_9DIPT</name>
<evidence type="ECO:0000313" key="1">
    <source>
        <dbReference type="EMBL" id="MBW47533.1"/>
    </source>
</evidence>
<dbReference type="EMBL" id="GGFK01014212">
    <property type="protein sequence ID" value="MBW47533.1"/>
    <property type="molecule type" value="Transcribed_RNA"/>
</dbReference>
<reference evidence="1" key="1">
    <citation type="submission" date="2018-01" db="EMBL/GenBank/DDBJ databases">
        <title>An insight into the sialome of Amazonian anophelines.</title>
        <authorList>
            <person name="Ribeiro J.M."/>
            <person name="Scarpassa V."/>
            <person name="Calvo E."/>
        </authorList>
    </citation>
    <scope>NUCLEOTIDE SEQUENCE</scope>
    <source>
        <tissue evidence="1">Salivary glands</tissue>
    </source>
</reference>
<protein>
    <submittedName>
        <fullName evidence="1">Putative secreted protein</fullName>
    </submittedName>
</protein>
<organism evidence="1">
    <name type="scientific">Anopheles triannulatus</name>
    <dbReference type="NCBI Taxonomy" id="58253"/>
    <lineage>
        <taxon>Eukaryota</taxon>
        <taxon>Metazoa</taxon>
        <taxon>Ecdysozoa</taxon>
        <taxon>Arthropoda</taxon>
        <taxon>Hexapoda</taxon>
        <taxon>Insecta</taxon>
        <taxon>Pterygota</taxon>
        <taxon>Neoptera</taxon>
        <taxon>Endopterygota</taxon>
        <taxon>Diptera</taxon>
        <taxon>Nematocera</taxon>
        <taxon>Culicoidea</taxon>
        <taxon>Culicidae</taxon>
        <taxon>Anophelinae</taxon>
        <taxon>Anopheles</taxon>
    </lineage>
</organism>
<proteinExistence type="predicted"/>
<accession>A0A2M4B3B9</accession>
<dbReference type="AlphaFoldDB" id="A0A2M4B3B9"/>